<dbReference type="AlphaFoldDB" id="A0A8H3WUE6"/>
<sequence>MPIRTCSVDISQKKTLSTSKERRPCYYLSIFDIIWNVLNNPSLYNTMYFGPGVEVEEKKEYWHGDLWAESPLFGQDKIIIDQEYYYPGEFIIYKEDNEQRFGRIRSIISFYNELQIKIQRIYVYNELPTKFYSNVHSAIQKTQL</sequence>
<comment type="caution">
    <text evidence="1">The sequence shown here is derived from an EMBL/GenBank/DDBJ whole genome shotgun (WGS) entry which is preliminary data.</text>
</comment>
<name>A0A8H3WUE6_GIGMA</name>
<dbReference type="OrthoDB" id="2406375at2759"/>
<proteinExistence type="predicted"/>
<reference evidence="1 2" key="1">
    <citation type="journal article" date="2019" name="Environ. Microbiol.">
        <title>At the nexus of three kingdoms: the genome of the mycorrhizal fungus Gigaspora margarita provides insights into plant, endobacterial and fungal interactions.</title>
        <authorList>
            <person name="Venice F."/>
            <person name="Ghignone S."/>
            <person name="Salvioli di Fossalunga A."/>
            <person name="Amselem J."/>
            <person name="Novero M."/>
            <person name="Xianan X."/>
            <person name="Sedzielewska Toro K."/>
            <person name="Morin E."/>
            <person name="Lipzen A."/>
            <person name="Grigoriev I.V."/>
            <person name="Henrissat B."/>
            <person name="Martin F.M."/>
            <person name="Bonfante P."/>
        </authorList>
    </citation>
    <scope>NUCLEOTIDE SEQUENCE [LARGE SCALE GENOMIC DNA]</scope>
    <source>
        <strain evidence="1 2">BEG34</strain>
    </source>
</reference>
<dbReference type="Proteomes" id="UP000439903">
    <property type="component" value="Unassembled WGS sequence"/>
</dbReference>
<accession>A0A8H3WUE6</accession>
<keyword evidence="2" id="KW-1185">Reference proteome</keyword>
<dbReference type="EMBL" id="WTPW01003146">
    <property type="protein sequence ID" value="KAF0352756.1"/>
    <property type="molecule type" value="Genomic_DNA"/>
</dbReference>
<protein>
    <submittedName>
        <fullName evidence="1">HCP-like protein</fullName>
    </submittedName>
</protein>
<organism evidence="1 2">
    <name type="scientific">Gigaspora margarita</name>
    <dbReference type="NCBI Taxonomy" id="4874"/>
    <lineage>
        <taxon>Eukaryota</taxon>
        <taxon>Fungi</taxon>
        <taxon>Fungi incertae sedis</taxon>
        <taxon>Mucoromycota</taxon>
        <taxon>Glomeromycotina</taxon>
        <taxon>Glomeromycetes</taxon>
        <taxon>Diversisporales</taxon>
        <taxon>Gigasporaceae</taxon>
        <taxon>Gigaspora</taxon>
    </lineage>
</organism>
<gene>
    <name evidence="1" type="ORF">F8M41_015193</name>
</gene>
<evidence type="ECO:0000313" key="1">
    <source>
        <dbReference type="EMBL" id="KAF0352756.1"/>
    </source>
</evidence>
<evidence type="ECO:0000313" key="2">
    <source>
        <dbReference type="Proteomes" id="UP000439903"/>
    </source>
</evidence>